<accession>A0ABW8Z0E9</accession>
<sequence length="109" mass="12465">MLFALIGVIIGKLRYNNENIFVEDTISYPLNGIVDRTGHYHDEVFGYFLGVSSDSLYMYKIDESLQSYSKKRGAIGSFIKIGDSICKKSNDKVVAVYRNKKKICTFYLE</sequence>
<evidence type="ECO:0000313" key="2">
    <source>
        <dbReference type="Proteomes" id="UP001629156"/>
    </source>
</evidence>
<evidence type="ECO:0000313" key="1">
    <source>
        <dbReference type="EMBL" id="MFL9845824.1"/>
    </source>
</evidence>
<name>A0ABW8Z0E9_9FLAO</name>
<protein>
    <submittedName>
        <fullName evidence="1">Uncharacterized protein</fullName>
    </submittedName>
</protein>
<dbReference type="RefSeq" id="WP_408086101.1">
    <property type="nucleotide sequence ID" value="NZ_JBELPZ010000022.1"/>
</dbReference>
<organism evidence="1 2">
    <name type="scientific">Flavobacterium rhizosphaerae</name>
    <dbReference type="NCBI Taxonomy" id="3163298"/>
    <lineage>
        <taxon>Bacteria</taxon>
        <taxon>Pseudomonadati</taxon>
        <taxon>Bacteroidota</taxon>
        <taxon>Flavobacteriia</taxon>
        <taxon>Flavobacteriales</taxon>
        <taxon>Flavobacteriaceae</taxon>
        <taxon>Flavobacterium</taxon>
    </lineage>
</organism>
<gene>
    <name evidence="1" type="ORF">ABS766_15495</name>
</gene>
<proteinExistence type="predicted"/>
<reference evidence="1 2" key="1">
    <citation type="submission" date="2024-06" db="EMBL/GenBank/DDBJ databases">
        <authorList>
            <person name="Kaempfer P."/>
            <person name="Viver T."/>
        </authorList>
    </citation>
    <scope>NUCLEOTIDE SEQUENCE [LARGE SCALE GENOMIC DNA]</scope>
    <source>
        <strain evidence="1 2">ST-119</strain>
    </source>
</reference>
<comment type="caution">
    <text evidence="1">The sequence shown here is derived from an EMBL/GenBank/DDBJ whole genome shotgun (WGS) entry which is preliminary data.</text>
</comment>
<dbReference type="Proteomes" id="UP001629156">
    <property type="component" value="Unassembled WGS sequence"/>
</dbReference>
<dbReference type="EMBL" id="JBELPZ010000022">
    <property type="protein sequence ID" value="MFL9845824.1"/>
    <property type="molecule type" value="Genomic_DNA"/>
</dbReference>
<keyword evidence="2" id="KW-1185">Reference proteome</keyword>